<dbReference type="OrthoDB" id="4244884at2"/>
<reference evidence="1 2" key="2">
    <citation type="submission" date="2019-08" db="EMBL/GenBank/DDBJ databases">
        <title>Amycolatopsis acidicola sp. nov., isolated from peat swamp forest soil.</title>
        <authorList>
            <person name="Srisuk N."/>
        </authorList>
    </citation>
    <scope>NUCLEOTIDE SEQUENCE [LARGE SCALE GENOMIC DNA]</scope>
    <source>
        <strain evidence="1 2">TBRC 6029</strain>
    </source>
</reference>
<proteinExistence type="predicted"/>
<dbReference type="AlphaFoldDB" id="A0A558ALN3"/>
<dbReference type="InterPro" id="IPR036388">
    <property type="entry name" value="WH-like_DNA-bd_sf"/>
</dbReference>
<protein>
    <submittedName>
        <fullName evidence="1">DUF742 domain-containing protein</fullName>
    </submittedName>
</protein>
<dbReference type="PANTHER" id="PTHR36221">
    <property type="entry name" value="DUF742 DOMAIN-CONTAINING PROTEIN"/>
    <property type="match status" value="1"/>
</dbReference>
<dbReference type="PANTHER" id="PTHR36221:SF1">
    <property type="entry name" value="DUF742 DOMAIN-CONTAINING PROTEIN"/>
    <property type="match status" value="1"/>
</dbReference>
<dbReference type="InterPro" id="IPR007995">
    <property type="entry name" value="DUF742"/>
</dbReference>
<evidence type="ECO:0000313" key="1">
    <source>
        <dbReference type="EMBL" id="TVT25177.1"/>
    </source>
</evidence>
<dbReference type="Pfam" id="PF05331">
    <property type="entry name" value="DUF742"/>
    <property type="match status" value="1"/>
</dbReference>
<reference evidence="1 2" key="1">
    <citation type="submission" date="2019-07" db="EMBL/GenBank/DDBJ databases">
        <authorList>
            <person name="Duangmal K."/>
            <person name="Teo W.F.A."/>
        </authorList>
    </citation>
    <scope>NUCLEOTIDE SEQUENCE [LARGE SCALE GENOMIC DNA]</scope>
    <source>
        <strain evidence="1 2">TBRC 6029</strain>
    </source>
</reference>
<sequence length="124" mass="13623">MNYEGDSWFDDDPGPLVRPFAVTRGRAGKDLHNLDIITLVVAVRPESEVAALDREYGEILRMCQRRPLSIAEIAAELNLLLAAVKVLVSDLIDSGHLIFRSPPPAAGRPDIKLLQAVLDGVRKL</sequence>
<accession>A0A558ALN3</accession>
<gene>
    <name evidence="1" type="ORF">FNH05_32230</name>
</gene>
<organism evidence="1 2">
    <name type="scientific">Amycolatopsis rhizosphaerae</name>
    <dbReference type="NCBI Taxonomy" id="2053003"/>
    <lineage>
        <taxon>Bacteria</taxon>
        <taxon>Bacillati</taxon>
        <taxon>Actinomycetota</taxon>
        <taxon>Actinomycetes</taxon>
        <taxon>Pseudonocardiales</taxon>
        <taxon>Pseudonocardiaceae</taxon>
        <taxon>Amycolatopsis</taxon>
    </lineage>
</organism>
<dbReference type="EMBL" id="VJWX01000525">
    <property type="protein sequence ID" value="TVT25177.1"/>
    <property type="molecule type" value="Genomic_DNA"/>
</dbReference>
<name>A0A558ALN3_9PSEU</name>
<dbReference type="Gene3D" id="1.10.10.10">
    <property type="entry name" value="Winged helix-like DNA-binding domain superfamily/Winged helix DNA-binding domain"/>
    <property type="match status" value="1"/>
</dbReference>
<keyword evidence="2" id="KW-1185">Reference proteome</keyword>
<dbReference type="RefSeq" id="WP_144592621.1">
    <property type="nucleotide sequence ID" value="NZ_VJWX01000525.1"/>
</dbReference>
<comment type="caution">
    <text evidence="1">The sequence shown here is derived from an EMBL/GenBank/DDBJ whole genome shotgun (WGS) entry which is preliminary data.</text>
</comment>
<dbReference type="Proteomes" id="UP000320011">
    <property type="component" value="Unassembled WGS sequence"/>
</dbReference>
<evidence type="ECO:0000313" key="2">
    <source>
        <dbReference type="Proteomes" id="UP000320011"/>
    </source>
</evidence>